<keyword evidence="1" id="KW-0812">Transmembrane</keyword>
<keyword evidence="1" id="KW-0472">Membrane</keyword>
<keyword evidence="1" id="KW-1133">Transmembrane helix</keyword>
<organism evidence="2">
    <name type="scientific">hydrothermal vent metagenome</name>
    <dbReference type="NCBI Taxonomy" id="652676"/>
    <lineage>
        <taxon>unclassified sequences</taxon>
        <taxon>metagenomes</taxon>
        <taxon>ecological metagenomes</taxon>
    </lineage>
</organism>
<feature type="transmembrane region" description="Helical" evidence="1">
    <location>
        <begin position="54"/>
        <end position="75"/>
    </location>
</feature>
<protein>
    <submittedName>
        <fullName evidence="2">Uncharacterized protein</fullName>
    </submittedName>
</protein>
<evidence type="ECO:0000256" key="1">
    <source>
        <dbReference type="SAM" id="Phobius"/>
    </source>
</evidence>
<sequence length="114" mass="13037">MLYFSALFFSFLYFKIARVYKKEEKVTKAIIIQNSIVGVAILLLLVYGIIYKTWYITLLVAYLFFIVAALIVSAVQVGVFLDGKPFVKISHLHKSMPFLGAFIVLADLYLWFGL</sequence>
<gene>
    <name evidence="2" type="ORF">MNB_SM-7-14</name>
</gene>
<name>A0A1W1BGY0_9ZZZZ</name>
<feature type="transmembrane region" description="Helical" evidence="1">
    <location>
        <begin position="95"/>
        <end position="112"/>
    </location>
</feature>
<dbReference type="AlphaFoldDB" id="A0A1W1BGY0"/>
<accession>A0A1W1BGY0</accession>
<dbReference type="EMBL" id="FPHB01000021">
    <property type="protein sequence ID" value="SFV52810.1"/>
    <property type="molecule type" value="Genomic_DNA"/>
</dbReference>
<proteinExistence type="predicted"/>
<feature type="transmembrane region" description="Helical" evidence="1">
    <location>
        <begin position="29"/>
        <end position="47"/>
    </location>
</feature>
<reference evidence="2" key="1">
    <citation type="submission" date="2016-10" db="EMBL/GenBank/DDBJ databases">
        <authorList>
            <person name="de Groot N.N."/>
        </authorList>
    </citation>
    <scope>NUCLEOTIDE SEQUENCE</scope>
</reference>
<evidence type="ECO:0000313" key="2">
    <source>
        <dbReference type="EMBL" id="SFV52810.1"/>
    </source>
</evidence>